<name>A0AAV6V8A7_9ARAC</name>
<evidence type="ECO:0000313" key="1">
    <source>
        <dbReference type="EMBL" id="KAG8192940.1"/>
    </source>
</evidence>
<dbReference type="AlphaFoldDB" id="A0AAV6V8A7"/>
<accession>A0AAV6V8A7</accession>
<evidence type="ECO:0000313" key="2">
    <source>
        <dbReference type="Proteomes" id="UP000827092"/>
    </source>
</evidence>
<protein>
    <submittedName>
        <fullName evidence="1">Uncharacterized protein</fullName>
    </submittedName>
</protein>
<dbReference type="Proteomes" id="UP000827092">
    <property type="component" value="Unassembled WGS sequence"/>
</dbReference>
<comment type="caution">
    <text evidence="1">The sequence shown here is derived from an EMBL/GenBank/DDBJ whole genome shotgun (WGS) entry which is preliminary data.</text>
</comment>
<gene>
    <name evidence="1" type="ORF">JTE90_028064</name>
</gene>
<keyword evidence="2" id="KW-1185">Reference proteome</keyword>
<reference evidence="1 2" key="1">
    <citation type="journal article" date="2022" name="Nat. Ecol. Evol.">
        <title>A masculinizing supergene underlies an exaggerated male reproductive morph in a spider.</title>
        <authorList>
            <person name="Hendrickx F."/>
            <person name="De Corte Z."/>
            <person name="Sonet G."/>
            <person name="Van Belleghem S.M."/>
            <person name="Kostlbacher S."/>
            <person name="Vangestel C."/>
        </authorList>
    </citation>
    <scope>NUCLEOTIDE SEQUENCE [LARGE SCALE GENOMIC DNA]</scope>
    <source>
        <strain evidence="1">W744_W776</strain>
    </source>
</reference>
<sequence>MPATHLSDIVCTLSQQWTTQLKLLPHSQRIYEEILRYIEKERNNRVLLRHVEIRRRRCSECSNFEHSNASVLPGVRNKRAEKNKEYAN</sequence>
<proteinExistence type="predicted"/>
<organism evidence="1 2">
    <name type="scientific">Oedothorax gibbosus</name>
    <dbReference type="NCBI Taxonomy" id="931172"/>
    <lineage>
        <taxon>Eukaryota</taxon>
        <taxon>Metazoa</taxon>
        <taxon>Ecdysozoa</taxon>
        <taxon>Arthropoda</taxon>
        <taxon>Chelicerata</taxon>
        <taxon>Arachnida</taxon>
        <taxon>Araneae</taxon>
        <taxon>Araneomorphae</taxon>
        <taxon>Entelegynae</taxon>
        <taxon>Araneoidea</taxon>
        <taxon>Linyphiidae</taxon>
        <taxon>Erigoninae</taxon>
        <taxon>Oedothorax</taxon>
    </lineage>
</organism>
<dbReference type="EMBL" id="JAFNEN010000132">
    <property type="protein sequence ID" value="KAG8192940.1"/>
    <property type="molecule type" value="Genomic_DNA"/>
</dbReference>